<dbReference type="Gramene" id="PNW79487">
    <property type="protein sequence ID" value="PNW79487"/>
    <property type="gene ID" value="CHLRE_09g417050v5"/>
</dbReference>
<dbReference type="KEGG" id="cre:CHLRE_09g417050v5"/>
<evidence type="ECO:0000313" key="2">
    <source>
        <dbReference type="EMBL" id="PNW79488.1"/>
    </source>
</evidence>
<dbReference type="RefSeq" id="XP_042921688.1">
    <property type="nucleotide sequence ID" value="XM_043066392.1"/>
</dbReference>
<keyword evidence="3" id="KW-1185">Reference proteome</keyword>
<feature type="signal peptide" evidence="1">
    <location>
        <begin position="1"/>
        <end position="20"/>
    </location>
</feature>
<gene>
    <name evidence="2" type="ORF">CHLRE_09g417050v5</name>
</gene>
<dbReference type="EMBL" id="CM008970">
    <property type="protein sequence ID" value="PNW79487.1"/>
    <property type="molecule type" value="Genomic_DNA"/>
</dbReference>
<dbReference type="PaxDb" id="3055-EDP00950"/>
<accession>A0A2K3DG33</accession>
<dbReference type="OrthoDB" id="542379at2759"/>
<dbReference type="Gramene" id="PNW79488">
    <property type="protein sequence ID" value="PNW79488"/>
    <property type="gene ID" value="CHLRE_09g417050v5"/>
</dbReference>
<keyword evidence="1" id="KW-0732">Signal</keyword>
<protein>
    <recommendedName>
        <fullName evidence="4">Nucleotide-diphospho-sugar transferase domain-containing protein</fullName>
    </recommendedName>
</protein>
<evidence type="ECO:0008006" key="4">
    <source>
        <dbReference type="Google" id="ProtNLM"/>
    </source>
</evidence>
<dbReference type="ExpressionAtlas" id="A0A2K3DG33">
    <property type="expression patterns" value="baseline and differential"/>
</dbReference>
<dbReference type="GeneID" id="5722402"/>
<evidence type="ECO:0000313" key="3">
    <source>
        <dbReference type="Proteomes" id="UP000006906"/>
    </source>
</evidence>
<proteinExistence type="predicted"/>
<feature type="chain" id="PRO_5014294272" description="Nucleotide-diphospho-sugar transferase domain-containing protein" evidence="1">
    <location>
        <begin position="21"/>
        <end position="703"/>
    </location>
</feature>
<dbReference type="Proteomes" id="UP000006906">
    <property type="component" value="Chromosome 9"/>
</dbReference>
<evidence type="ECO:0000256" key="1">
    <source>
        <dbReference type="SAM" id="SignalP"/>
    </source>
</evidence>
<name>A0A2K3DG33_CHLRE</name>
<dbReference type="AlphaFoldDB" id="A0A2K3DG33"/>
<reference evidence="2 3" key="1">
    <citation type="journal article" date="2007" name="Science">
        <title>The Chlamydomonas genome reveals the evolution of key animal and plant functions.</title>
        <authorList>
            <person name="Merchant S.S."/>
            <person name="Prochnik S.E."/>
            <person name="Vallon O."/>
            <person name="Harris E.H."/>
            <person name="Karpowicz S.J."/>
            <person name="Witman G.B."/>
            <person name="Terry A."/>
            <person name="Salamov A."/>
            <person name="Fritz-Laylin L.K."/>
            <person name="Marechal-Drouard L."/>
            <person name="Marshall W.F."/>
            <person name="Qu L.H."/>
            <person name="Nelson D.R."/>
            <person name="Sanderfoot A.A."/>
            <person name="Spalding M.H."/>
            <person name="Kapitonov V.V."/>
            <person name="Ren Q."/>
            <person name="Ferris P."/>
            <person name="Lindquist E."/>
            <person name="Shapiro H."/>
            <person name="Lucas S.M."/>
            <person name="Grimwood J."/>
            <person name="Schmutz J."/>
            <person name="Cardol P."/>
            <person name="Cerutti H."/>
            <person name="Chanfreau G."/>
            <person name="Chen C.L."/>
            <person name="Cognat V."/>
            <person name="Croft M.T."/>
            <person name="Dent R."/>
            <person name="Dutcher S."/>
            <person name="Fernandez E."/>
            <person name="Fukuzawa H."/>
            <person name="Gonzalez-Ballester D."/>
            <person name="Gonzalez-Halphen D."/>
            <person name="Hallmann A."/>
            <person name="Hanikenne M."/>
            <person name="Hippler M."/>
            <person name="Inwood W."/>
            <person name="Jabbari K."/>
            <person name="Kalanon M."/>
            <person name="Kuras R."/>
            <person name="Lefebvre P.A."/>
            <person name="Lemaire S.D."/>
            <person name="Lobanov A.V."/>
            <person name="Lohr M."/>
            <person name="Manuell A."/>
            <person name="Meier I."/>
            <person name="Mets L."/>
            <person name="Mittag M."/>
            <person name="Mittelmeier T."/>
            <person name="Moroney J.V."/>
            <person name="Moseley J."/>
            <person name="Napoli C."/>
            <person name="Nedelcu A.M."/>
            <person name="Niyogi K."/>
            <person name="Novoselov S.V."/>
            <person name="Paulsen I.T."/>
            <person name="Pazour G."/>
            <person name="Purton S."/>
            <person name="Ral J.P."/>
            <person name="Riano-Pachon D.M."/>
            <person name="Riekhof W."/>
            <person name="Rymarquis L."/>
            <person name="Schroda M."/>
            <person name="Stern D."/>
            <person name="Umen J."/>
            <person name="Willows R."/>
            <person name="Wilson N."/>
            <person name="Zimmer S.L."/>
            <person name="Allmer J."/>
            <person name="Balk J."/>
            <person name="Bisova K."/>
            <person name="Chen C.J."/>
            <person name="Elias M."/>
            <person name="Gendler K."/>
            <person name="Hauser C."/>
            <person name="Lamb M.R."/>
            <person name="Ledford H."/>
            <person name="Long J.C."/>
            <person name="Minagawa J."/>
            <person name="Page M.D."/>
            <person name="Pan J."/>
            <person name="Pootakham W."/>
            <person name="Roje S."/>
            <person name="Rose A."/>
            <person name="Stahlberg E."/>
            <person name="Terauchi A.M."/>
            <person name="Yang P."/>
            <person name="Ball S."/>
            <person name="Bowler C."/>
            <person name="Dieckmann C.L."/>
            <person name="Gladyshev V.N."/>
            <person name="Green P."/>
            <person name="Jorgensen R."/>
            <person name="Mayfield S."/>
            <person name="Mueller-Roeber B."/>
            <person name="Rajamani S."/>
            <person name="Sayre R.T."/>
            <person name="Brokstein P."/>
            <person name="Dubchak I."/>
            <person name="Goodstein D."/>
            <person name="Hornick L."/>
            <person name="Huang Y.W."/>
            <person name="Jhaveri J."/>
            <person name="Luo Y."/>
            <person name="Martinez D."/>
            <person name="Ngau W.C."/>
            <person name="Otillar B."/>
            <person name="Poliakov A."/>
            <person name="Porter A."/>
            <person name="Szajkowski L."/>
            <person name="Werner G."/>
            <person name="Zhou K."/>
            <person name="Grigoriev I.V."/>
            <person name="Rokhsar D.S."/>
            <person name="Grossman A.R."/>
        </authorList>
    </citation>
    <scope>NUCLEOTIDE SEQUENCE [LARGE SCALE GENOMIC DNA]</scope>
    <source>
        <strain evidence="3">CC-503</strain>
        <strain evidence="2">CC-503 cw92 mt+</strain>
    </source>
</reference>
<dbReference type="RefSeq" id="XP_042921689.1">
    <property type="nucleotide sequence ID" value="XM_043066393.1"/>
</dbReference>
<organism evidence="2 3">
    <name type="scientific">Chlamydomonas reinhardtii</name>
    <name type="common">Chlamydomonas smithii</name>
    <dbReference type="NCBI Taxonomy" id="3055"/>
    <lineage>
        <taxon>Eukaryota</taxon>
        <taxon>Viridiplantae</taxon>
        <taxon>Chlorophyta</taxon>
        <taxon>core chlorophytes</taxon>
        <taxon>Chlorophyceae</taxon>
        <taxon>CS clade</taxon>
        <taxon>Chlamydomonadales</taxon>
        <taxon>Chlamydomonadaceae</taxon>
        <taxon>Chlamydomonas</taxon>
    </lineage>
</organism>
<reference evidence="2" key="2">
    <citation type="submission" date="2017-07" db="EMBL/GenBank/DDBJ databases">
        <title>WGS assembly of Chlamydomonas reinhardtii.</title>
        <authorList>
            <consortium name="Chlamydomonas Annotation Team"/>
            <consortium name="JGI Annotation Team"/>
            <person name="Merchant S.S."/>
            <person name="Prochnik S.E."/>
            <person name="Vallon O."/>
            <person name="Harris E.H."/>
            <person name="Karpowicz S.J."/>
            <person name="Witman G.B."/>
            <person name="Terry A."/>
            <person name="Salamov A."/>
            <person name="Fritz-Laylin L.K."/>
            <person name="Marechal-Drouard L."/>
            <person name="Marshall W.F."/>
            <person name="Qu L.H."/>
            <person name="Nelson D.R."/>
            <person name="Sanderfoot A.A."/>
            <person name="Spalding M.H."/>
            <person name="Kapitonov V.V."/>
            <person name="Ren Q."/>
            <person name="Ferris P."/>
            <person name="Lindquist E."/>
            <person name="Shapiro H."/>
            <person name="Lucas S.M."/>
            <person name="Grimwood J."/>
            <person name="Schmutz J."/>
            <person name="Grigoriev I.V."/>
            <person name="Rokhsar D.S."/>
        </authorList>
    </citation>
    <scope>NUCLEOTIDE SEQUENCE</scope>
    <source>
        <strain evidence="2">CC-503 cw92 mt+</strain>
    </source>
</reference>
<dbReference type="EMBL" id="CM008970">
    <property type="protein sequence ID" value="PNW79488.1"/>
    <property type="molecule type" value="Genomic_DNA"/>
</dbReference>
<sequence>MLGQAVALLCLLAGDAGGLAFANAEPAWREKERLLENNKTLPCAASGTCSLGHTRQWTGDIYPLQGLRDCLRARVYRREIILVSENRLVAGFQLYDNMMQMGYDHIVLMSTEENCKRALRAWPQVSCIWSSQVFAATPKYMLDRHAFLPRAARLGVNVLCLDSDSMFLSDIYSHLKAPPLRDMALMALKDPAIGWLNSAVVYVQNARPDGPSVYVLNEVIDRLERWAEAREYMLGRNRKDFCWEQMAMSDILMSAVIGRPIAYGCWNWDRNVTYRDAWEGAHKRYFGYNETGGIGSWHFLKETKVPWPKSLAEHAPGFRRTEGVTHQQVIQIPNTQGVWPEEFGGPLYAPVRGNKSRAWMELIKSDGMPLWADPEDPAQAAANAANRELFTYLPEWIGIAYGQDGTSGYWNPALYRGANGTGTSPYALAHFYRLFGAPMNKLTVKMANNMWNWELSHLLHPRGGVFFASTEHAPIPDVLVYSPEVENREWVSHEEWDKATKALTRLAMEMGRTVVYPAPRCNLTWLGGERNNHLPLEIPMQFKHQCIPYSPSGKGFNDNRCMLGGYLMQGCMAARWYFAGGMFPPEYDHLVVHIRDKAAEHPVATVAAEQLARSWDSEELAKTLMAQHGGLGAGLFHPKIAEKLGAAAVPAVPAAAQKPRVLIIPSVLQLTDKVGPREQLYRDHEREDFNVMSCPWIQNKPFV</sequence>